<feature type="compositionally biased region" description="Polar residues" evidence="1">
    <location>
        <begin position="92"/>
        <end position="101"/>
    </location>
</feature>
<dbReference type="Gene3D" id="1.25.40.10">
    <property type="entry name" value="Tetratricopeptide repeat domain"/>
    <property type="match status" value="1"/>
</dbReference>
<keyword evidence="2" id="KW-0812">Transmembrane</keyword>
<dbReference type="InterPro" id="IPR011990">
    <property type="entry name" value="TPR-like_helical_dom_sf"/>
</dbReference>
<evidence type="ECO:0008006" key="5">
    <source>
        <dbReference type="Google" id="ProtNLM"/>
    </source>
</evidence>
<dbReference type="InterPro" id="IPR019734">
    <property type="entry name" value="TPR_rpt"/>
</dbReference>
<feature type="compositionally biased region" description="Low complexity" evidence="1">
    <location>
        <begin position="102"/>
        <end position="120"/>
    </location>
</feature>
<dbReference type="PANTHER" id="PTHR28142">
    <property type="entry name" value="MITOCHONDRIAL INNER MEMBRANE I-AAA PROTEASE SUPERCOMPLEX SUBUNIT MGR3-RELATED"/>
    <property type="match status" value="1"/>
</dbReference>
<dbReference type="EMBL" id="JAWCUI010000011">
    <property type="protein sequence ID" value="KAL1899796.1"/>
    <property type="molecule type" value="Genomic_DNA"/>
</dbReference>
<dbReference type="SMART" id="SM00028">
    <property type="entry name" value="TPR"/>
    <property type="match status" value="2"/>
</dbReference>
<dbReference type="PANTHER" id="PTHR28142:SF1">
    <property type="entry name" value="MITOCHONDRIAL INNER MEMBRANE I-AAA PROTEASE SUPERCOMPLEX SUBUNIT MGR3-RELATED"/>
    <property type="match status" value="1"/>
</dbReference>
<keyword evidence="2" id="KW-1133">Transmembrane helix</keyword>
<keyword evidence="2" id="KW-0472">Membrane</keyword>
<feature type="region of interest" description="Disordered" evidence="1">
    <location>
        <begin position="92"/>
        <end position="122"/>
    </location>
</feature>
<gene>
    <name evidence="3" type="ORF">Sste5346_002662</name>
</gene>
<evidence type="ECO:0000313" key="3">
    <source>
        <dbReference type="EMBL" id="KAL1899796.1"/>
    </source>
</evidence>
<evidence type="ECO:0000256" key="2">
    <source>
        <dbReference type="SAM" id="Phobius"/>
    </source>
</evidence>
<evidence type="ECO:0000256" key="1">
    <source>
        <dbReference type="SAM" id="MobiDB-lite"/>
    </source>
</evidence>
<dbReference type="SUPFAM" id="SSF48452">
    <property type="entry name" value="TPR-like"/>
    <property type="match status" value="1"/>
</dbReference>
<feature type="transmembrane region" description="Helical" evidence="2">
    <location>
        <begin position="163"/>
        <end position="185"/>
    </location>
</feature>
<name>A0ABR3ZGL4_9PEZI</name>
<dbReference type="InterPro" id="IPR040201">
    <property type="entry name" value="Mrg3-like"/>
</dbReference>
<sequence>MSQPLATTGAYRKICRTAGPFVLSATQRPLACRQSISPASVQVDVRVQGPGHSQAQVQVQLVASRYANSLVRTRRLSPQSFKVGSIQVRQLSTTSRRNNAENGQNSQGGRSGQQQQQQQQIPKGRVPIFRLLIRALGGSLRSLFTPFQGQTLRTLYRSNPEELVLALAVLIASVFVVGYVVRIYFTYFNSRQFTRYPPEVAKYLRKALYFSNYQPDPKRALKNYRLALEKCDELGLDPFSEDVLGIRIQLASWLEQIQSYDAAIKILEILLADCRRWADLMEQDEKDAKAGKTVAETSELKPRLPPPLLTGKSAKEAEETGVDMSGDSETVWGRRSRILRKAIGVSVKLGQLYADEHVLNSDKAHERLVWAVDTALAEFQRRAMIGTKDGEGEWMSPVEMGAALESLGHSYESRSQFHLALPLFFQALRVCSDPCHSAVIMNNLAISFAQHPVQPPYETLVGSVIDKPASGREITQQEAQRAYYETAQRWATNAHQHATDTSGDARTAECDEACAVALCNLGDIAALLGDAREAVKRFKEAKAMSQTLEYAPGVQQAEAGLARLQK</sequence>
<proteinExistence type="predicted"/>
<organism evidence="3 4">
    <name type="scientific">Sporothrix stenoceras</name>
    <dbReference type="NCBI Taxonomy" id="5173"/>
    <lineage>
        <taxon>Eukaryota</taxon>
        <taxon>Fungi</taxon>
        <taxon>Dikarya</taxon>
        <taxon>Ascomycota</taxon>
        <taxon>Pezizomycotina</taxon>
        <taxon>Sordariomycetes</taxon>
        <taxon>Sordariomycetidae</taxon>
        <taxon>Ophiostomatales</taxon>
        <taxon>Ophiostomataceae</taxon>
        <taxon>Sporothrix</taxon>
    </lineage>
</organism>
<protein>
    <recommendedName>
        <fullName evidence="5">Tpr domain containing protein</fullName>
    </recommendedName>
</protein>
<dbReference type="Proteomes" id="UP001583186">
    <property type="component" value="Unassembled WGS sequence"/>
</dbReference>
<comment type="caution">
    <text evidence="3">The sequence shown here is derived from an EMBL/GenBank/DDBJ whole genome shotgun (WGS) entry which is preliminary data.</text>
</comment>
<accession>A0ABR3ZGL4</accession>
<feature type="region of interest" description="Disordered" evidence="1">
    <location>
        <begin position="289"/>
        <end position="328"/>
    </location>
</feature>
<reference evidence="3 4" key="1">
    <citation type="journal article" date="2024" name="IMA Fungus">
        <title>IMA Genome - F19 : A genome assembly and annotation guide to empower mycologists, including annotated draft genome sequences of Ceratocystis pirilliformis, Diaporthe australafricana, Fusarium ophioides, Paecilomyces lecythidis, and Sporothrix stenoceras.</title>
        <authorList>
            <person name="Aylward J."/>
            <person name="Wilson A.M."/>
            <person name="Visagie C.M."/>
            <person name="Spraker J."/>
            <person name="Barnes I."/>
            <person name="Buitendag C."/>
            <person name="Ceriani C."/>
            <person name="Del Mar Angel L."/>
            <person name="du Plessis D."/>
            <person name="Fuchs T."/>
            <person name="Gasser K."/>
            <person name="Kramer D."/>
            <person name="Li W."/>
            <person name="Munsamy K."/>
            <person name="Piso A."/>
            <person name="Price J.L."/>
            <person name="Sonnekus B."/>
            <person name="Thomas C."/>
            <person name="van der Nest A."/>
            <person name="van Dijk A."/>
            <person name="van Heerden A."/>
            <person name="van Vuuren N."/>
            <person name="Yilmaz N."/>
            <person name="Duong T.A."/>
            <person name="van der Merwe N.A."/>
            <person name="Wingfield M.J."/>
            <person name="Wingfield B.D."/>
        </authorList>
    </citation>
    <scope>NUCLEOTIDE SEQUENCE [LARGE SCALE GENOMIC DNA]</scope>
    <source>
        <strain evidence="3 4">CMW 5346</strain>
    </source>
</reference>
<keyword evidence="4" id="KW-1185">Reference proteome</keyword>
<dbReference type="CDD" id="cd24145">
    <property type="entry name" value="Mgr3-like"/>
    <property type="match status" value="1"/>
</dbReference>
<evidence type="ECO:0000313" key="4">
    <source>
        <dbReference type="Proteomes" id="UP001583186"/>
    </source>
</evidence>